<sequence>MLLLQPGWEWLRGFRKRHPELALRQPEPTSSEEFKFSTSHKSADFSKTCSSSNTNFNILCPTSSVNICNIFPTYSFIIYNIYPTYSINSFTIFSTHHITFTLKTRRHFTTSSVKQTTRKRKHEGSQILTSSPYLTEVKVKVQQKKLVDSRRAAQQVRRKLSFEVAEDDEDSDDSENEDVPCLYCNVLFSHSKPKESWLK</sequence>
<protein>
    <submittedName>
        <fullName evidence="1">Uncharacterized protein</fullName>
    </submittedName>
</protein>
<accession>A0ABQ8SA49</accession>
<keyword evidence="2" id="KW-1185">Reference proteome</keyword>
<dbReference type="Proteomes" id="UP001148838">
    <property type="component" value="Unassembled WGS sequence"/>
</dbReference>
<proteinExistence type="predicted"/>
<evidence type="ECO:0000313" key="2">
    <source>
        <dbReference type="Proteomes" id="UP001148838"/>
    </source>
</evidence>
<comment type="caution">
    <text evidence="1">The sequence shown here is derived from an EMBL/GenBank/DDBJ whole genome shotgun (WGS) entry which is preliminary data.</text>
</comment>
<evidence type="ECO:0000313" key="1">
    <source>
        <dbReference type="EMBL" id="KAJ4430605.1"/>
    </source>
</evidence>
<reference evidence="1 2" key="1">
    <citation type="journal article" date="2022" name="Allergy">
        <title>Genome assembly and annotation of Periplaneta americana reveal a comprehensive cockroach allergen profile.</title>
        <authorList>
            <person name="Wang L."/>
            <person name="Xiong Q."/>
            <person name="Saelim N."/>
            <person name="Wang L."/>
            <person name="Nong W."/>
            <person name="Wan A.T."/>
            <person name="Shi M."/>
            <person name="Liu X."/>
            <person name="Cao Q."/>
            <person name="Hui J.H.L."/>
            <person name="Sookrung N."/>
            <person name="Leung T.F."/>
            <person name="Tungtrongchitr A."/>
            <person name="Tsui S.K.W."/>
        </authorList>
    </citation>
    <scope>NUCLEOTIDE SEQUENCE [LARGE SCALE GENOMIC DNA]</scope>
    <source>
        <strain evidence="1">PWHHKU_190912</strain>
    </source>
</reference>
<gene>
    <name evidence="1" type="ORF">ANN_19193</name>
</gene>
<name>A0ABQ8SA49_PERAM</name>
<dbReference type="EMBL" id="JAJSOF020000031">
    <property type="protein sequence ID" value="KAJ4430605.1"/>
    <property type="molecule type" value="Genomic_DNA"/>
</dbReference>
<organism evidence="1 2">
    <name type="scientific">Periplaneta americana</name>
    <name type="common">American cockroach</name>
    <name type="synonym">Blatta americana</name>
    <dbReference type="NCBI Taxonomy" id="6978"/>
    <lineage>
        <taxon>Eukaryota</taxon>
        <taxon>Metazoa</taxon>
        <taxon>Ecdysozoa</taxon>
        <taxon>Arthropoda</taxon>
        <taxon>Hexapoda</taxon>
        <taxon>Insecta</taxon>
        <taxon>Pterygota</taxon>
        <taxon>Neoptera</taxon>
        <taxon>Polyneoptera</taxon>
        <taxon>Dictyoptera</taxon>
        <taxon>Blattodea</taxon>
        <taxon>Blattoidea</taxon>
        <taxon>Blattidae</taxon>
        <taxon>Blattinae</taxon>
        <taxon>Periplaneta</taxon>
    </lineage>
</organism>